<evidence type="ECO:0000313" key="12">
    <source>
        <dbReference type="Proteomes" id="UP000585665"/>
    </source>
</evidence>
<dbReference type="RefSeq" id="WP_176612432.1">
    <property type="nucleotide sequence ID" value="NZ_JABXXR010000008.1"/>
</dbReference>
<evidence type="ECO:0000256" key="5">
    <source>
        <dbReference type="ARBA" id="ARBA00022723"/>
    </source>
</evidence>
<evidence type="ECO:0000256" key="9">
    <source>
        <dbReference type="SAM" id="SignalP"/>
    </source>
</evidence>
<dbReference type="GO" id="GO:0005506">
    <property type="term" value="F:iron ion binding"/>
    <property type="evidence" value="ECO:0007669"/>
    <property type="project" value="InterPro"/>
</dbReference>
<dbReference type="InterPro" id="IPR036909">
    <property type="entry name" value="Cyt_c-like_dom_sf"/>
</dbReference>
<keyword evidence="12" id="KW-1185">Reference proteome</keyword>
<evidence type="ECO:0000256" key="1">
    <source>
        <dbReference type="ARBA" id="ARBA00001926"/>
    </source>
</evidence>
<evidence type="ECO:0000256" key="3">
    <source>
        <dbReference type="ARBA" id="ARBA00022617"/>
    </source>
</evidence>
<feature type="domain" description="Cytochrome c" evidence="10">
    <location>
        <begin position="41"/>
        <end position="121"/>
    </location>
</feature>
<evidence type="ECO:0000256" key="6">
    <source>
        <dbReference type="ARBA" id="ARBA00022982"/>
    </source>
</evidence>
<protein>
    <submittedName>
        <fullName evidence="11">Cytochrome c</fullName>
    </submittedName>
</protein>
<evidence type="ECO:0000256" key="4">
    <source>
        <dbReference type="ARBA" id="ARBA00022660"/>
    </source>
</evidence>
<gene>
    <name evidence="11" type="ORF">HUK82_02390</name>
</gene>
<feature type="chain" id="PRO_5033010705" evidence="9">
    <location>
        <begin position="29"/>
        <end position="146"/>
    </location>
</feature>
<keyword evidence="4" id="KW-0679">Respiratory chain</keyword>
<proteinExistence type="predicted"/>
<dbReference type="Pfam" id="PF13442">
    <property type="entry name" value="Cytochrome_CBB3"/>
    <property type="match status" value="1"/>
</dbReference>
<evidence type="ECO:0000259" key="10">
    <source>
        <dbReference type="PROSITE" id="PS51007"/>
    </source>
</evidence>
<name>A0A850P437_9PROT</name>
<dbReference type="InterPro" id="IPR009056">
    <property type="entry name" value="Cyt_c-like_dom"/>
</dbReference>
<keyword evidence="6" id="KW-0249">Electron transport</keyword>
<evidence type="ECO:0000256" key="2">
    <source>
        <dbReference type="ARBA" id="ARBA00022448"/>
    </source>
</evidence>
<dbReference type="PRINTS" id="PR00605">
    <property type="entry name" value="CYTCHROMECIC"/>
</dbReference>
<dbReference type="InterPro" id="IPR051459">
    <property type="entry name" value="Cytochrome_c-type_DH"/>
</dbReference>
<dbReference type="Gene3D" id="1.10.760.10">
    <property type="entry name" value="Cytochrome c-like domain"/>
    <property type="match status" value="1"/>
</dbReference>
<keyword evidence="9" id="KW-0732">Signal</keyword>
<evidence type="ECO:0000256" key="8">
    <source>
        <dbReference type="PROSITE-ProRule" id="PRU00433"/>
    </source>
</evidence>
<feature type="signal peptide" evidence="9">
    <location>
        <begin position="1"/>
        <end position="28"/>
    </location>
</feature>
<keyword evidence="2" id="KW-0813">Transport</keyword>
<dbReference type="SUPFAM" id="SSF46626">
    <property type="entry name" value="Cytochrome c"/>
    <property type="match status" value="1"/>
</dbReference>
<organism evidence="11 12">
    <name type="scientific">Ameyamaea chiangmaiensis</name>
    <dbReference type="NCBI Taxonomy" id="442969"/>
    <lineage>
        <taxon>Bacteria</taxon>
        <taxon>Pseudomonadati</taxon>
        <taxon>Pseudomonadota</taxon>
        <taxon>Alphaproteobacteria</taxon>
        <taxon>Acetobacterales</taxon>
        <taxon>Acetobacteraceae</taxon>
        <taxon>Ameyamaea</taxon>
    </lineage>
</organism>
<dbReference type="PROSITE" id="PS51007">
    <property type="entry name" value="CYTC"/>
    <property type="match status" value="1"/>
</dbReference>
<accession>A0A850P437</accession>
<dbReference type="PANTHER" id="PTHR35008">
    <property type="entry name" value="BLL4482 PROTEIN-RELATED"/>
    <property type="match status" value="1"/>
</dbReference>
<dbReference type="Proteomes" id="UP000585665">
    <property type="component" value="Unassembled WGS sequence"/>
</dbReference>
<evidence type="ECO:0000256" key="7">
    <source>
        <dbReference type="ARBA" id="ARBA00023004"/>
    </source>
</evidence>
<keyword evidence="3 8" id="KW-0349">Heme</keyword>
<dbReference type="PANTHER" id="PTHR35008:SF9">
    <property type="entry name" value="CYTOCHROME C DOMAIN-CONTAINING PROTEIN"/>
    <property type="match status" value="1"/>
</dbReference>
<dbReference type="InterPro" id="IPR008168">
    <property type="entry name" value="Cyt_C_IC"/>
</dbReference>
<sequence>MPAPLFRTSRLLPIVAAALCLAASPRLARADAAANVDAKSAPMTTGADVYRHVCQGCHMPDGKGAEGAGARFPAFAGNPKLADSGYPVYVVLNGFGGMPWFNGRLTDEQIANVVNYIRTSFGNHYTDLIKASDVAGQKPPVPTGED</sequence>
<comment type="caution">
    <text evidence="11">The sequence shown here is derived from an EMBL/GenBank/DDBJ whole genome shotgun (WGS) entry which is preliminary data.</text>
</comment>
<dbReference type="GO" id="GO:0020037">
    <property type="term" value="F:heme binding"/>
    <property type="evidence" value="ECO:0007669"/>
    <property type="project" value="InterPro"/>
</dbReference>
<dbReference type="EMBL" id="JABXXR010000008">
    <property type="protein sequence ID" value="NVN39417.1"/>
    <property type="molecule type" value="Genomic_DNA"/>
</dbReference>
<evidence type="ECO:0000313" key="11">
    <source>
        <dbReference type="EMBL" id="NVN39417.1"/>
    </source>
</evidence>
<comment type="cofactor">
    <cofactor evidence="1">
        <name>heme c</name>
        <dbReference type="ChEBI" id="CHEBI:61717"/>
    </cofactor>
</comment>
<dbReference type="AlphaFoldDB" id="A0A850P437"/>
<dbReference type="GO" id="GO:0009055">
    <property type="term" value="F:electron transfer activity"/>
    <property type="evidence" value="ECO:0007669"/>
    <property type="project" value="InterPro"/>
</dbReference>
<keyword evidence="7 8" id="KW-0408">Iron</keyword>
<reference evidence="11 12" key="1">
    <citation type="submission" date="2020-06" db="EMBL/GenBank/DDBJ databases">
        <title>Description of novel acetic acid bacteria.</title>
        <authorList>
            <person name="Sombolestani A."/>
        </authorList>
    </citation>
    <scope>NUCLEOTIDE SEQUENCE [LARGE SCALE GENOMIC DNA]</scope>
    <source>
        <strain evidence="11 12">LMG 27010</strain>
    </source>
</reference>
<keyword evidence="5 8" id="KW-0479">Metal-binding</keyword>